<dbReference type="InterPro" id="IPR001705">
    <property type="entry name" value="Ribosomal_bL33"/>
</dbReference>
<dbReference type="SUPFAM" id="SSF57829">
    <property type="entry name" value="Zn-binding ribosomal proteins"/>
    <property type="match status" value="1"/>
</dbReference>
<dbReference type="GO" id="GO:0003735">
    <property type="term" value="F:structural constituent of ribosome"/>
    <property type="evidence" value="ECO:0007669"/>
    <property type="project" value="InterPro"/>
</dbReference>
<dbReference type="InterPro" id="IPR038584">
    <property type="entry name" value="Ribosomal_bL33_sf"/>
</dbReference>
<name>A0A2M7W3T4_9BACT</name>
<organism evidence="6 7">
    <name type="scientific">Candidatus Berkelbacteria bacterium CG_4_10_14_0_2_um_filter_35_9_33_12</name>
    <dbReference type="NCBI Taxonomy" id="1974499"/>
    <lineage>
        <taxon>Bacteria</taxon>
        <taxon>Candidatus Berkelbacteria</taxon>
    </lineage>
</organism>
<evidence type="ECO:0000256" key="5">
    <source>
        <dbReference type="HAMAP-Rule" id="MF_00294"/>
    </source>
</evidence>
<evidence type="ECO:0000256" key="4">
    <source>
        <dbReference type="ARBA" id="ARBA00035176"/>
    </source>
</evidence>
<evidence type="ECO:0000313" key="7">
    <source>
        <dbReference type="Proteomes" id="UP000230137"/>
    </source>
</evidence>
<dbReference type="Pfam" id="PF00471">
    <property type="entry name" value="Ribosomal_L33"/>
    <property type="match status" value="1"/>
</dbReference>
<evidence type="ECO:0000256" key="2">
    <source>
        <dbReference type="ARBA" id="ARBA00022980"/>
    </source>
</evidence>
<comment type="similarity">
    <text evidence="1 5">Belongs to the bacterial ribosomal protein bL33 family.</text>
</comment>
<dbReference type="GO" id="GO:0005737">
    <property type="term" value="C:cytoplasm"/>
    <property type="evidence" value="ECO:0007669"/>
    <property type="project" value="UniProtKB-ARBA"/>
</dbReference>
<dbReference type="GO" id="GO:0006412">
    <property type="term" value="P:translation"/>
    <property type="evidence" value="ECO:0007669"/>
    <property type="project" value="UniProtKB-UniRule"/>
</dbReference>
<dbReference type="NCBIfam" id="TIGR01023">
    <property type="entry name" value="rpmG_bact"/>
    <property type="match status" value="1"/>
</dbReference>
<dbReference type="HAMAP" id="MF_00294">
    <property type="entry name" value="Ribosomal_bL33"/>
    <property type="match status" value="1"/>
</dbReference>
<dbReference type="Proteomes" id="UP000230137">
    <property type="component" value="Unassembled WGS sequence"/>
</dbReference>
<dbReference type="Gene3D" id="2.20.28.120">
    <property type="entry name" value="Ribosomal protein L33"/>
    <property type="match status" value="1"/>
</dbReference>
<reference evidence="7" key="1">
    <citation type="submission" date="2017-09" db="EMBL/GenBank/DDBJ databases">
        <title>Depth-based differentiation of microbial function through sediment-hosted aquifers and enrichment of novel symbionts in the deep terrestrial subsurface.</title>
        <authorList>
            <person name="Probst A.J."/>
            <person name="Ladd B."/>
            <person name="Jarett J.K."/>
            <person name="Geller-Mcgrath D.E."/>
            <person name="Sieber C.M.K."/>
            <person name="Emerson J.B."/>
            <person name="Anantharaman K."/>
            <person name="Thomas B.C."/>
            <person name="Malmstrom R."/>
            <person name="Stieglmeier M."/>
            <person name="Klingl A."/>
            <person name="Woyke T."/>
            <person name="Ryan C.M."/>
            <person name="Banfield J.F."/>
        </authorList>
    </citation>
    <scope>NUCLEOTIDE SEQUENCE [LARGE SCALE GENOMIC DNA]</scope>
</reference>
<keyword evidence="3 5" id="KW-0687">Ribonucleoprotein</keyword>
<dbReference type="AlphaFoldDB" id="A0A2M7W3T4"/>
<protein>
    <recommendedName>
        <fullName evidence="4 5">Large ribosomal subunit protein bL33</fullName>
    </recommendedName>
</protein>
<keyword evidence="2 5" id="KW-0689">Ribosomal protein</keyword>
<dbReference type="InterPro" id="IPR011332">
    <property type="entry name" value="Ribosomal_zn-bd"/>
</dbReference>
<proteinExistence type="inferred from homology"/>
<evidence type="ECO:0000313" key="6">
    <source>
        <dbReference type="EMBL" id="PJA20281.1"/>
    </source>
</evidence>
<evidence type="ECO:0000256" key="3">
    <source>
        <dbReference type="ARBA" id="ARBA00023274"/>
    </source>
</evidence>
<dbReference type="GO" id="GO:1990904">
    <property type="term" value="C:ribonucleoprotein complex"/>
    <property type="evidence" value="ECO:0007669"/>
    <property type="project" value="UniProtKB-KW"/>
</dbReference>
<dbReference type="GO" id="GO:0005840">
    <property type="term" value="C:ribosome"/>
    <property type="evidence" value="ECO:0007669"/>
    <property type="project" value="UniProtKB-KW"/>
</dbReference>
<evidence type="ECO:0000256" key="1">
    <source>
        <dbReference type="ARBA" id="ARBA00007596"/>
    </source>
</evidence>
<gene>
    <name evidence="5 6" type="primary">rpmG</name>
    <name evidence="6" type="ORF">COX60_02020</name>
</gene>
<dbReference type="NCBIfam" id="NF001764">
    <property type="entry name" value="PRK00504.1"/>
    <property type="match status" value="1"/>
</dbReference>
<dbReference type="EMBL" id="PFQF01000031">
    <property type="protein sequence ID" value="PJA20281.1"/>
    <property type="molecule type" value="Genomic_DNA"/>
</dbReference>
<sequence length="55" mass="6474">MAKRKSNYVKLKCSECGTINYYVNKSHGKAGVNYKLEKKKHCRKCRKTILHKETK</sequence>
<comment type="caution">
    <text evidence="6">The sequence shown here is derived from an EMBL/GenBank/DDBJ whole genome shotgun (WGS) entry which is preliminary data.</text>
</comment>
<accession>A0A2M7W3T4</accession>